<sequence>MRIIPIGGLEEIGRNCTIYEYNDDIIIVDLGLQFPDEDMPGVDYIIPNLSYLRGKEKRIRGVFITHGHYDHIGAIPHLMPKLGNPPLYAAPLTAGIIMKRQEEYPRAPKLHIVRIDSTRKVPVGKHFVVEPFHVNHNISDAFGLAIHTPIGTIIHTGDFKFDYTPVNDRPADIGRIAELGNRGALVLLSDSTNAHSPGYQISEQQVGEGLEQIITKAEGRIIIGTFSSLLTRHQQILDIAHKLGRRVLLVGRSLQSNVEIAHQLGYLKFKKGVIMEEEDFKRLSDNKIIVICTGAQGEKNAALMRIANDNDRLVSIKRGDTIIFSSSVIPGNERTVAYLHDALTRRGAKVVNYQMMDVHAGGHAKQEDLKLLLRLIRPKYFIPIHGQHFQLRQHADLAAEAGVEQKNIFVADNGQIIEFVKDSGKLTDKKVSSDYVFVDGLGVGDVSHIILRERQAMAQEGMFVIIATVDEKHGHLIGNPDIISRGFIYMQDNQELLSRVRAKVKTIFKESDRNQPAFDAYIKDKIRNDVGQFLFSQTRRRPMVLPVLIEV</sequence>
<dbReference type="InterPro" id="IPR042173">
    <property type="entry name" value="RNase_J_2"/>
</dbReference>
<dbReference type="Gene3D" id="3.10.20.580">
    <property type="match status" value="1"/>
</dbReference>
<comment type="caution">
    <text evidence="14">The sequence shown here is derived from an EMBL/GenBank/DDBJ whole genome shotgun (WGS) entry which is preliminary data.</text>
</comment>
<accession>A0A1F7UU03</accession>
<evidence type="ECO:0000256" key="3">
    <source>
        <dbReference type="ARBA" id="ARBA00022723"/>
    </source>
</evidence>
<comment type="similarity">
    <text evidence="9">Belongs to the metallo-beta-lactamase superfamily. RNA-metabolizing metallo-beta-lactamase-like family. Bacterial RNase J subfamily.</text>
</comment>
<dbReference type="Proteomes" id="UP000176846">
    <property type="component" value="Unassembled WGS sequence"/>
</dbReference>
<evidence type="ECO:0000256" key="8">
    <source>
        <dbReference type="ARBA" id="ARBA00022884"/>
    </source>
</evidence>
<evidence type="ECO:0000256" key="7">
    <source>
        <dbReference type="ARBA" id="ARBA00022839"/>
    </source>
</evidence>
<dbReference type="Pfam" id="PF22505">
    <property type="entry name" value="RNase_J_b_CASP"/>
    <property type="match status" value="1"/>
</dbReference>
<organism evidence="14 15">
    <name type="scientific">Candidatus Uhrbacteria bacterium RIFCSPLOWO2_01_FULL_47_25</name>
    <dbReference type="NCBI Taxonomy" id="1802402"/>
    <lineage>
        <taxon>Bacteria</taxon>
        <taxon>Candidatus Uhriibacteriota</taxon>
    </lineage>
</organism>
<name>A0A1F7UU03_9BACT</name>
<feature type="binding site" evidence="12">
    <location>
        <position position="68"/>
    </location>
    <ligand>
        <name>Zn(2+)</name>
        <dbReference type="ChEBI" id="CHEBI:29105"/>
        <label>1</label>
        <note>catalytic</note>
    </ligand>
</feature>
<evidence type="ECO:0000259" key="13">
    <source>
        <dbReference type="SMART" id="SM00849"/>
    </source>
</evidence>
<dbReference type="InterPro" id="IPR011108">
    <property type="entry name" value="RMMBL"/>
</dbReference>
<dbReference type="AlphaFoldDB" id="A0A1F7UU03"/>
<dbReference type="InterPro" id="IPR036866">
    <property type="entry name" value="RibonucZ/Hydroxyglut_hydro"/>
</dbReference>
<feature type="binding site" evidence="12">
    <location>
        <position position="71"/>
    </location>
    <ligand>
        <name>Zn(2+)</name>
        <dbReference type="ChEBI" id="CHEBI:29105"/>
        <label>1</label>
        <note>catalytic</note>
    </ligand>
</feature>
<comment type="cofactor">
    <cofactor evidence="12">
        <name>Ca(2+)</name>
        <dbReference type="ChEBI" id="CHEBI:29108"/>
    </cofactor>
    <text evidence="12">Binds 1 Ca(2+) cation per subunit. Seen in 1 crystal structure, it is not clear if it is physiologically important.</text>
</comment>
<evidence type="ECO:0000256" key="1">
    <source>
        <dbReference type="ARBA" id="ARBA00022490"/>
    </source>
</evidence>
<dbReference type="GO" id="GO:0004534">
    <property type="term" value="F:5'-3' RNA exonuclease activity"/>
    <property type="evidence" value="ECO:0007669"/>
    <property type="project" value="UniProtKB-UniRule"/>
</dbReference>
<evidence type="ECO:0000313" key="15">
    <source>
        <dbReference type="Proteomes" id="UP000176846"/>
    </source>
</evidence>
<feature type="binding site" evidence="11">
    <location>
        <begin position="359"/>
        <end position="363"/>
    </location>
    <ligand>
        <name>substrate</name>
    </ligand>
</feature>
<evidence type="ECO:0000256" key="6">
    <source>
        <dbReference type="ARBA" id="ARBA00022833"/>
    </source>
</evidence>
<comment type="subcellular location">
    <subcellularLocation>
        <location evidence="9">Cytoplasm</location>
    </subcellularLocation>
</comment>
<keyword evidence="4 9" id="KW-0255">Endonuclease</keyword>
<dbReference type="GO" id="GO:0003723">
    <property type="term" value="F:RNA binding"/>
    <property type="evidence" value="ECO:0007669"/>
    <property type="project" value="UniProtKB-UniRule"/>
</dbReference>
<feature type="binding site" evidence="12">
    <location>
        <position position="70"/>
    </location>
    <ligand>
        <name>Zn(2+)</name>
        <dbReference type="ChEBI" id="CHEBI:29105"/>
        <label>1</label>
        <note>catalytic</note>
    </ligand>
</feature>
<proteinExistence type="inferred from homology"/>
<dbReference type="NCBIfam" id="TIGR00649">
    <property type="entry name" value="MG423"/>
    <property type="match status" value="1"/>
</dbReference>
<dbReference type="Pfam" id="PF07521">
    <property type="entry name" value="RMMBL"/>
    <property type="match status" value="1"/>
</dbReference>
<feature type="active site" description="Proton donor" evidence="10">
    <location>
        <position position="190"/>
    </location>
</feature>
<feature type="binding site" evidence="12">
    <location>
        <position position="158"/>
    </location>
    <ligand>
        <name>Zn(2+)</name>
        <dbReference type="ChEBI" id="CHEBI:29105"/>
        <label>1</label>
        <note>catalytic</note>
    </ligand>
</feature>
<dbReference type="GO" id="GO:0008270">
    <property type="term" value="F:zinc ion binding"/>
    <property type="evidence" value="ECO:0007669"/>
    <property type="project" value="InterPro"/>
</dbReference>
<keyword evidence="3 12" id="KW-0479">Metal-binding</keyword>
<keyword evidence="8 9" id="KW-0694">RNA-binding</keyword>
<dbReference type="Gene3D" id="3.40.50.10710">
    <property type="entry name" value="Metallo-hydrolase/oxidoreductase"/>
    <property type="match status" value="1"/>
</dbReference>
<dbReference type="SMART" id="SM00849">
    <property type="entry name" value="Lactamase_B"/>
    <property type="match status" value="1"/>
</dbReference>
<keyword evidence="1 9" id="KW-0963">Cytoplasm</keyword>
<comment type="caution">
    <text evidence="9">Lacks conserved residue(s) required for the propagation of feature annotation.</text>
</comment>
<dbReference type="SUPFAM" id="SSF56281">
    <property type="entry name" value="Metallo-hydrolase/oxidoreductase"/>
    <property type="match status" value="1"/>
</dbReference>
<protein>
    <recommendedName>
        <fullName evidence="9">Ribonuclease J</fullName>
        <shortName evidence="9">RNase J</shortName>
        <ecNumber evidence="9">3.1.-.-</ecNumber>
    </recommendedName>
</protein>
<dbReference type="Gene3D" id="3.60.15.10">
    <property type="entry name" value="Ribonuclease Z/Hydroxyacylglutathione hydrolase-like"/>
    <property type="match status" value="1"/>
</dbReference>
<dbReference type="InterPro" id="IPR055132">
    <property type="entry name" value="RNase_J_b_CASP"/>
</dbReference>
<dbReference type="EMBL" id="MGEK01000025">
    <property type="protein sequence ID" value="OGL81745.1"/>
    <property type="molecule type" value="Genomic_DNA"/>
</dbReference>
<dbReference type="EC" id="3.1.-.-" evidence="9"/>
<evidence type="ECO:0000256" key="12">
    <source>
        <dbReference type="PIRSR" id="PIRSR004803-3"/>
    </source>
</evidence>
<comment type="cofactor">
    <cofactor evidence="12">
        <name>Zn(2+)</name>
        <dbReference type="ChEBI" id="CHEBI:29105"/>
    </cofactor>
    <text evidence="12">Binds 2 Zn(2+) ions per subunit. It is not clear if Zn(2+) or Mg(2+) is physiologically important.</text>
</comment>
<dbReference type="InterPro" id="IPR030854">
    <property type="entry name" value="RNase_J_bac"/>
</dbReference>
<dbReference type="InterPro" id="IPR001279">
    <property type="entry name" value="Metallo-B-lactamas"/>
</dbReference>
<keyword evidence="7 9" id="KW-0269">Exonuclease</keyword>
<dbReference type="GO" id="GO:0005737">
    <property type="term" value="C:cytoplasm"/>
    <property type="evidence" value="ECO:0007669"/>
    <property type="project" value="UniProtKB-SubCell"/>
</dbReference>
<dbReference type="PANTHER" id="PTHR43694:SF1">
    <property type="entry name" value="RIBONUCLEASE J"/>
    <property type="match status" value="1"/>
</dbReference>
<feature type="binding site" evidence="12">
    <location>
        <position position="439"/>
    </location>
    <ligand>
        <name>Ca(2+)</name>
        <dbReference type="ChEBI" id="CHEBI:29108"/>
    </ligand>
</feature>
<feature type="binding site" evidence="12">
    <location>
        <position position="136"/>
    </location>
    <ligand>
        <name>Zn(2+)</name>
        <dbReference type="ChEBI" id="CHEBI:29105"/>
        <label>1</label>
        <note>catalytic</note>
    </ligand>
</feature>
<evidence type="ECO:0000256" key="10">
    <source>
        <dbReference type="PIRSR" id="PIRSR004803-1"/>
    </source>
</evidence>
<dbReference type="Pfam" id="PF00753">
    <property type="entry name" value="Lactamase_B"/>
    <property type="match status" value="1"/>
</dbReference>
<keyword evidence="12" id="KW-0106">Calcium</keyword>
<feature type="binding site" evidence="12">
    <location>
        <position position="66"/>
    </location>
    <ligand>
        <name>Zn(2+)</name>
        <dbReference type="ChEBI" id="CHEBI:29105"/>
        <label>1</label>
        <note>catalytic</note>
    </ligand>
</feature>
<evidence type="ECO:0000256" key="11">
    <source>
        <dbReference type="PIRSR" id="PIRSR004803-2"/>
    </source>
</evidence>
<dbReference type="InterPro" id="IPR041636">
    <property type="entry name" value="RNase_J_C"/>
</dbReference>
<dbReference type="InterPro" id="IPR004613">
    <property type="entry name" value="RNase_J"/>
</dbReference>
<evidence type="ECO:0000256" key="5">
    <source>
        <dbReference type="ARBA" id="ARBA00022801"/>
    </source>
</evidence>
<evidence type="ECO:0000313" key="14">
    <source>
        <dbReference type="EMBL" id="OGL81745.1"/>
    </source>
</evidence>
<keyword evidence="5 9" id="KW-0378">Hydrolase</keyword>
<evidence type="ECO:0000256" key="4">
    <source>
        <dbReference type="ARBA" id="ARBA00022759"/>
    </source>
</evidence>
<dbReference type="PANTHER" id="PTHR43694">
    <property type="entry name" value="RIBONUCLEASE J"/>
    <property type="match status" value="1"/>
</dbReference>
<gene>
    <name evidence="9" type="primary">rnj</name>
    <name evidence="14" type="ORF">A2936_04910</name>
</gene>
<keyword evidence="6 12" id="KW-0862">Zinc</keyword>
<feature type="active site" description="Proton acceptor" evidence="10">
    <location>
        <position position="363"/>
    </location>
</feature>
<dbReference type="HAMAP" id="MF_01491">
    <property type="entry name" value="RNase_J_bact"/>
    <property type="match status" value="1"/>
</dbReference>
<evidence type="ECO:0000256" key="2">
    <source>
        <dbReference type="ARBA" id="ARBA00022722"/>
    </source>
</evidence>
<feature type="binding site" evidence="12">
    <location>
        <position position="41"/>
    </location>
    <ligand>
        <name>Ca(2+)</name>
        <dbReference type="ChEBI" id="CHEBI:29108"/>
    </ligand>
</feature>
<feature type="binding site" evidence="12">
    <location>
        <position position="385"/>
    </location>
    <ligand>
        <name>Zn(2+)</name>
        <dbReference type="ChEBI" id="CHEBI:29105"/>
        <label>1</label>
        <note>catalytic</note>
    </ligand>
</feature>
<feature type="binding site" evidence="12">
    <location>
        <position position="43"/>
    </location>
    <ligand>
        <name>Ca(2+)</name>
        <dbReference type="ChEBI" id="CHEBI:29108"/>
    </ligand>
</feature>
<reference evidence="14 15" key="1">
    <citation type="journal article" date="2016" name="Nat. Commun.">
        <title>Thousands of microbial genomes shed light on interconnected biogeochemical processes in an aquifer system.</title>
        <authorList>
            <person name="Anantharaman K."/>
            <person name="Brown C.T."/>
            <person name="Hug L.A."/>
            <person name="Sharon I."/>
            <person name="Castelle C.J."/>
            <person name="Probst A.J."/>
            <person name="Thomas B.C."/>
            <person name="Singh A."/>
            <person name="Wilkins M.J."/>
            <person name="Karaoz U."/>
            <person name="Brodie E.L."/>
            <person name="Williams K.H."/>
            <person name="Hubbard S.S."/>
            <person name="Banfield J.F."/>
        </authorList>
    </citation>
    <scope>NUCLEOTIDE SEQUENCE [LARGE SCALE GENOMIC DNA]</scope>
</reference>
<dbReference type="Pfam" id="PF17770">
    <property type="entry name" value="RNase_J_C"/>
    <property type="match status" value="1"/>
</dbReference>
<dbReference type="GO" id="GO:0006364">
    <property type="term" value="P:rRNA processing"/>
    <property type="evidence" value="ECO:0007669"/>
    <property type="project" value="UniProtKB-UniRule"/>
</dbReference>
<evidence type="ECO:0000256" key="9">
    <source>
        <dbReference type="HAMAP-Rule" id="MF_01491"/>
    </source>
</evidence>
<keyword evidence="2 9" id="KW-0540">Nuclease</keyword>
<dbReference type="GO" id="GO:0004521">
    <property type="term" value="F:RNA endonuclease activity"/>
    <property type="evidence" value="ECO:0007669"/>
    <property type="project" value="UniProtKB-UniRule"/>
</dbReference>
<dbReference type="CDD" id="cd07714">
    <property type="entry name" value="RNaseJ_MBL-fold"/>
    <property type="match status" value="1"/>
</dbReference>
<comment type="function">
    <text evidence="9">An RNase that has 5'-3' exonuclease and possibly endonuclease activity. Involved in maturation of rRNA and in some organisms also mRNA maturation and/or decay.</text>
</comment>
<comment type="subunit">
    <text evidence="9">Homodimer, may be a subunit of the RNA degradosome.</text>
</comment>
<feature type="domain" description="Metallo-beta-lactamase" evidence="13">
    <location>
        <begin position="13"/>
        <end position="210"/>
    </location>
</feature>
<keyword evidence="9" id="KW-0698">rRNA processing</keyword>
<dbReference type="PIRSF" id="PIRSF004803">
    <property type="entry name" value="RnjA"/>
    <property type="match status" value="1"/>
</dbReference>